<protein>
    <submittedName>
        <fullName evidence="5">DUF4352 domain-containing protein</fullName>
    </submittedName>
</protein>
<feature type="signal peptide" evidence="3">
    <location>
        <begin position="1"/>
        <end position="19"/>
    </location>
</feature>
<dbReference type="Pfam" id="PF11611">
    <property type="entry name" value="DUF4352"/>
    <property type="match status" value="1"/>
</dbReference>
<gene>
    <name evidence="5" type="ORF">ABUK86_08200</name>
</gene>
<evidence type="ECO:0000259" key="4">
    <source>
        <dbReference type="Pfam" id="PF11611"/>
    </source>
</evidence>
<evidence type="ECO:0000256" key="1">
    <source>
        <dbReference type="ARBA" id="ARBA00022729"/>
    </source>
</evidence>
<reference evidence="5 6" key="1">
    <citation type="submission" date="2024-06" db="EMBL/GenBank/DDBJ databases">
        <authorList>
            <person name="Bataeva Y.V."/>
            <person name="Grigorian L.N."/>
            <person name="Solomentsev V.I."/>
        </authorList>
    </citation>
    <scope>NUCLEOTIDE SEQUENCE [LARGE SCALE GENOMIC DNA]</scope>
    <source>
        <strain evidence="6">SCPM-O-B-12605 (RCAM04882)</strain>
    </source>
</reference>
<feature type="chain" id="PRO_5045296781" evidence="3">
    <location>
        <begin position="20"/>
        <end position="213"/>
    </location>
</feature>
<dbReference type="InterPro" id="IPR029050">
    <property type="entry name" value="Immunoprotect_excell_Ig-like"/>
</dbReference>
<dbReference type="EMBL" id="JBEQNB010000004">
    <property type="protein sequence ID" value="MES0833752.1"/>
    <property type="molecule type" value="Genomic_DNA"/>
</dbReference>
<comment type="caution">
    <text evidence="5">The sequence shown here is derived from an EMBL/GenBank/DDBJ whole genome shotgun (WGS) entry which is preliminary data.</text>
</comment>
<dbReference type="InterPro" id="IPR029051">
    <property type="entry name" value="DUF4352"/>
</dbReference>
<sequence>MRALAVPVAVFLAAAGCVGTVVSLNSVPSPDVRVTVGEEEPGPSPGREPEEGDPGTAEPPGSGTAGPEEPETAEPETGGGTGSVPPGSYDGVSVAVGEFAVTVETAYTDATITDGMGMHDTAPEGWEYFILRLDVTNAGSAPAAFDPVGSLGLATDGSEYTNDPGAEYTVAHDYFWDDLAPGETVTTHILFLVPAGTELSSVLINGEVRLSPN</sequence>
<dbReference type="Proteomes" id="UP001432401">
    <property type="component" value="Unassembled WGS sequence"/>
</dbReference>
<evidence type="ECO:0000313" key="6">
    <source>
        <dbReference type="Proteomes" id="UP001432401"/>
    </source>
</evidence>
<feature type="domain" description="DUF4352" evidence="4">
    <location>
        <begin position="92"/>
        <end position="199"/>
    </location>
</feature>
<accession>A0ABV1ZRM0</accession>
<dbReference type="PROSITE" id="PS51257">
    <property type="entry name" value="PROKAR_LIPOPROTEIN"/>
    <property type="match status" value="1"/>
</dbReference>
<organism evidence="5 6">
    <name type="scientific">Nocardiopsis tropica</name>
    <dbReference type="NCBI Taxonomy" id="109330"/>
    <lineage>
        <taxon>Bacteria</taxon>
        <taxon>Bacillati</taxon>
        <taxon>Actinomycetota</taxon>
        <taxon>Actinomycetes</taxon>
        <taxon>Streptosporangiales</taxon>
        <taxon>Nocardiopsidaceae</taxon>
        <taxon>Nocardiopsis</taxon>
    </lineage>
</organism>
<evidence type="ECO:0000256" key="3">
    <source>
        <dbReference type="SAM" id="SignalP"/>
    </source>
</evidence>
<proteinExistence type="predicted"/>
<evidence type="ECO:0000256" key="2">
    <source>
        <dbReference type="SAM" id="MobiDB-lite"/>
    </source>
</evidence>
<keyword evidence="6" id="KW-1185">Reference proteome</keyword>
<dbReference type="RefSeq" id="WP_352983110.1">
    <property type="nucleotide sequence ID" value="NZ_JBEQNA010000005.1"/>
</dbReference>
<name>A0ABV1ZRM0_9ACTN</name>
<feature type="region of interest" description="Disordered" evidence="2">
    <location>
        <begin position="27"/>
        <end position="89"/>
    </location>
</feature>
<evidence type="ECO:0000313" key="5">
    <source>
        <dbReference type="EMBL" id="MES0833752.1"/>
    </source>
</evidence>
<keyword evidence="1 3" id="KW-0732">Signal</keyword>
<dbReference type="Gene3D" id="2.60.40.1240">
    <property type="match status" value="1"/>
</dbReference>